<accession>A0A815LRU0</accession>
<evidence type="ECO:0000313" key="1">
    <source>
        <dbReference type="EMBL" id="CAF1413075.1"/>
    </source>
</evidence>
<gene>
    <name evidence="1" type="ORF">EDS130_LOCUS36881</name>
</gene>
<comment type="caution">
    <text evidence="1">The sequence shown here is derived from an EMBL/GenBank/DDBJ whole genome shotgun (WGS) entry which is preliminary data.</text>
</comment>
<dbReference type="AlphaFoldDB" id="A0A815LRU0"/>
<proteinExistence type="predicted"/>
<dbReference type="Proteomes" id="UP000663852">
    <property type="component" value="Unassembled WGS sequence"/>
</dbReference>
<dbReference type="EMBL" id="CAJNOJ010000351">
    <property type="protein sequence ID" value="CAF1413075.1"/>
    <property type="molecule type" value="Genomic_DNA"/>
</dbReference>
<organism evidence="1 2">
    <name type="scientific">Adineta ricciae</name>
    <name type="common">Rotifer</name>
    <dbReference type="NCBI Taxonomy" id="249248"/>
    <lineage>
        <taxon>Eukaryota</taxon>
        <taxon>Metazoa</taxon>
        <taxon>Spiralia</taxon>
        <taxon>Gnathifera</taxon>
        <taxon>Rotifera</taxon>
        <taxon>Eurotatoria</taxon>
        <taxon>Bdelloidea</taxon>
        <taxon>Adinetida</taxon>
        <taxon>Adinetidae</taxon>
        <taxon>Adineta</taxon>
    </lineage>
</organism>
<name>A0A815LRU0_ADIRI</name>
<reference evidence="1" key="1">
    <citation type="submission" date="2021-02" db="EMBL/GenBank/DDBJ databases">
        <authorList>
            <person name="Nowell W R."/>
        </authorList>
    </citation>
    <scope>NUCLEOTIDE SEQUENCE</scope>
</reference>
<evidence type="ECO:0000313" key="2">
    <source>
        <dbReference type="Proteomes" id="UP000663852"/>
    </source>
</evidence>
<dbReference type="OrthoDB" id="10057939at2759"/>
<sequence length="253" mass="29808">MRSIITFDQLSIIKIIQQEHEPIHILGFLSIDPVEFGFFSRNLSDQQKFQGLNAFNNYFDIITLAQFESVLEPEELKEQFESFRPSVSNVEIQEPLFTTRKISHATSHFRFGQDFSNEPIALFMSYPSNFTFDIILDEIKDQLDDSVEQWNWKEIKNHGIPDKVIKHPIEFRHATLQIIPSRQTCTSVFRTNLNNPWWEGVTILNGSCSNCGQIHEDNRWKGVCEKCEKYERIKPIWSMSFATKICFRMQYLR</sequence>
<protein>
    <submittedName>
        <fullName evidence="1">Uncharacterized protein</fullName>
    </submittedName>
</protein>